<dbReference type="Pfam" id="PF07690">
    <property type="entry name" value="MFS_1"/>
    <property type="match status" value="1"/>
</dbReference>
<dbReference type="GO" id="GO:0022857">
    <property type="term" value="F:transmembrane transporter activity"/>
    <property type="evidence" value="ECO:0007669"/>
    <property type="project" value="InterPro"/>
</dbReference>
<evidence type="ECO:0000313" key="9">
    <source>
        <dbReference type="Proteomes" id="UP000011602"/>
    </source>
</evidence>
<dbReference type="OrthoDB" id="204820at2157"/>
<feature type="transmembrane region" description="Helical" evidence="6">
    <location>
        <begin position="143"/>
        <end position="167"/>
    </location>
</feature>
<proteinExistence type="predicted"/>
<feature type="domain" description="Major facilitator superfamily (MFS) profile" evidence="7">
    <location>
        <begin position="19"/>
        <end position="401"/>
    </location>
</feature>
<evidence type="ECO:0000259" key="7">
    <source>
        <dbReference type="PROSITE" id="PS50850"/>
    </source>
</evidence>
<keyword evidence="5 6" id="KW-0472">Membrane</keyword>
<feature type="transmembrane region" description="Helical" evidence="6">
    <location>
        <begin position="48"/>
        <end position="69"/>
    </location>
</feature>
<dbReference type="Proteomes" id="UP000011602">
    <property type="component" value="Unassembled WGS sequence"/>
</dbReference>
<dbReference type="Gene3D" id="1.20.1250.20">
    <property type="entry name" value="MFS general substrate transporter like domains"/>
    <property type="match status" value="2"/>
</dbReference>
<dbReference type="STRING" id="1227499.C493_12072"/>
<dbReference type="InterPro" id="IPR050189">
    <property type="entry name" value="MFS_Efflux_Transporters"/>
</dbReference>
<dbReference type="PROSITE" id="PS50850">
    <property type="entry name" value="MFS"/>
    <property type="match status" value="1"/>
</dbReference>
<evidence type="ECO:0000313" key="8">
    <source>
        <dbReference type="EMBL" id="ELY54837.1"/>
    </source>
</evidence>
<feature type="transmembrane region" description="Helical" evidence="6">
    <location>
        <begin position="347"/>
        <end position="366"/>
    </location>
</feature>
<feature type="transmembrane region" description="Helical" evidence="6">
    <location>
        <begin position="20"/>
        <end position="42"/>
    </location>
</feature>
<keyword evidence="2" id="KW-1003">Cell membrane</keyword>
<evidence type="ECO:0000256" key="5">
    <source>
        <dbReference type="ARBA" id="ARBA00023136"/>
    </source>
</evidence>
<feature type="transmembrane region" description="Helical" evidence="6">
    <location>
        <begin position="290"/>
        <end position="308"/>
    </location>
</feature>
<sequence>MGLERFAGARSVLADGRGKILFAVATGWCFSIGVRMAYPVLLPYLREAYGLGLTTAGLLLTVLWLAYALGQLPGGILADRLGEGNILVLSSLISAATLAVVALAGSAPVVYLATACFGFGTALYGVARFTILSDVFPNNDGTAIGVTMAAGEVGNAVLPLLAGGIAATLAWQLGFGLSVPIFGLVAVLVWLFVPSHTSGTTSAVDSLSLETGRYVADKLWQPAIVVVTTIQILTYCVWQAFTGFYPTYLIEVKGFSEALATAMFSTFFALGIVVQPLTGRLYDLWGIRRSLPAILSVIIVSLVALPFLEGFWPIVVGTVLLSSILGYGTMTLPYMTAAFPPDMKGTGLGFLRTTYMTIGAASPVLFGALAERNYFDEGYFVLAAFALGAMILVYWLPPEAEAQSR</sequence>
<evidence type="ECO:0000256" key="6">
    <source>
        <dbReference type="SAM" id="Phobius"/>
    </source>
</evidence>
<comment type="subcellular location">
    <subcellularLocation>
        <location evidence="1">Cell membrane</location>
        <topology evidence="1">Multi-pass membrane protein</topology>
    </subcellularLocation>
</comment>
<feature type="transmembrane region" description="Helical" evidence="6">
    <location>
        <begin position="258"/>
        <end position="278"/>
    </location>
</feature>
<keyword evidence="3 6" id="KW-0812">Transmembrane</keyword>
<feature type="transmembrane region" description="Helical" evidence="6">
    <location>
        <begin position="223"/>
        <end position="246"/>
    </location>
</feature>
<dbReference type="RefSeq" id="WP_007259693.1">
    <property type="nucleotide sequence ID" value="NZ_AOHZ01000054.1"/>
</dbReference>
<dbReference type="eggNOG" id="arCOG00134">
    <property type="taxonomic scope" value="Archaea"/>
</dbReference>
<evidence type="ECO:0000256" key="2">
    <source>
        <dbReference type="ARBA" id="ARBA00022475"/>
    </source>
</evidence>
<dbReference type="PANTHER" id="PTHR43124">
    <property type="entry name" value="PURINE EFFLUX PUMP PBUE"/>
    <property type="match status" value="1"/>
</dbReference>
<feature type="transmembrane region" description="Helical" evidence="6">
    <location>
        <begin position="173"/>
        <end position="193"/>
    </location>
</feature>
<keyword evidence="9" id="KW-1185">Reference proteome</keyword>
<evidence type="ECO:0000256" key="3">
    <source>
        <dbReference type="ARBA" id="ARBA00022692"/>
    </source>
</evidence>
<dbReference type="InterPro" id="IPR036259">
    <property type="entry name" value="MFS_trans_sf"/>
</dbReference>
<gene>
    <name evidence="8" type="ORF">C493_12072</name>
</gene>
<evidence type="ECO:0000256" key="4">
    <source>
        <dbReference type="ARBA" id="ARBA00022989"/>
    </source>
</evidence>
<dbReference type="EMBL" id="AOHZ01000054">
    <property type="protein sequence ID" value="ELY54837.1"/>
    <property type="molecule type" value="Genomic_DNA"/>
</dbReference>
<reference evidence="8 9" key="1">
    <citation type="journal article" date="2014" name="PLoS Genet.">
        <title>Phylogenetically driven sequencing of extremely halophilic archaea reveals strategies for static and dynamic osmo-response.</title>
        <authorList>
            <person name="Becker E.A."/>
            <person name="Seitzer P.M."/>
            <person name="Tritt A."/>
            <person name="Larsen D."/>
            <person name="Krusor M."/>
            <person name="Yao A.I."/>
            <person name="Wu D."/>
            <person name="Madern D."/>
            <person name="Eisen J.A."/>
            <person name="Darling A.E."/>
            <person name="Facciotti M.T."/>
        </authorList>
    </citation>
    <scope>NUCLEOTIDE SEQUENCE [LARGE SCALE GENOMIC DNA]</scope>
    <source>
        <strain evidence="8 9">JCM 12255</strain>
    </source>
</reference>
<dbReference type="InterPro" id="IPR011701">
    <property type="entry name" value="MFS"/>
</dbReference>
<dbReference type="PANTHER" id="PTHR43124:SF3">
    <property type="entry name" value="CHLORAMPHENICOL EFFLUX PUMP RV0191"/>
    <property type="match status" value="1"/>
</dbReference>
<dbReference type="InterPro" id="IPR020846">
    <property type="entry name" value="MFS_dom"/>
</dbReference>
<evidence type="ECO:0000256" key="1">
    <source>
        <dbReference type="ARBA" id="ARBA00004651"/>
    </source>
</evidence>
<feature type="transmembrane region" description="Helical" evidence="6">
    <location>
        <begin position="378"/>
        <end position="396"/>
    </location>
</feature>
<keyword evidence="4 6" id="KW-1133">Transmembrane helix</keyword>
<organism evidence="8 9">
    <name type="scientific">Natronolimnohabitans innermongolicus JCM 12255</name>
    <dbReference type="NCBI Taxonomy" id="1227499"/>
    <lineage>
        <taxon>Archaea</taxon>
        <taxon>Methanobacteriati</taxon>
        <taxon>Methanobacteriota</taxon>
        <taxon>Stenosarchaea group</taxon>
        <taxon>Halobacteria</taxon>
        <taxon>Halobacteriales</taxon>
        <taxon>Natrialbaceae</taxon>
        <taxon>Natronolimnohabitans</taxon>
    </lineage>
</organism>
<feature type="transmembrane region" description="Helical" evidence="6">
    <location>
        <begin position="314"/>
        <end position="335"/>
    </location>
</feature>
<name>L9WZL7_9EURY</name>
<dbReference type="AlphaFoldDB" id="L9WZL7"/>
<protein>
    <submittedName>
        <fullName evidence="8">Major facilitator superfamily protein</fullName>
    </submittedName>
</protein>
<dbReference type="GO" id="GO:0005886">
    <property type="term" value="C:plasma membrane"/>
    <property type="evidence" value="ECO:0007669"/>
    <property type="project" value="UniProtKB-SubCell"/>
</dbReference>
<feature type="transmembrane region" description="Helical" evidence="6">
    <location>
        <begin position="109"/>
        <end position="131"/>
    </location>
</feature>
<comment type="caution">
    <text evidence="8">The sequence shown here is derived from an EMBL/GenBank/DDBJ whole genome shotgun (WGS) entry which is preliminary data.</text>
</comment>
<dbReference type="PATRIC" id="fig|1227499.3.peg.2472"/>
<feature type="transmembrane region" description="Helical" evidence="6">
    <location>
        <begin position="81"/>
        <end position="103"/>
    </location>
</feature>
<accession>L9WZL7</accession>
<dbReference type="SUPFAM" id="SSF103473">
    <property type="entry name" value="MFS general substrate transporter"/>
    <property type="match status" value="1"/>
</dbReference>